<feature type="transmembrane region" description="Helical" evidence="9">
    <location>
        <begin position="273"/>
        <end position="294"/>
    </location>
</feature>
<comment type="cofactor">
    <cofactor evidence="1">
        <name>Mg(2+)</name>
        <dbReference type="ChEBI" id="CHEBI:18420"/>
    </cofactor>
</comment>
<feature type="transmembrane region" description="Helical" evidence="9">
    <location>
        <begin position="243"/>
        <end position="267"/>
    </location>
</feature>
<dbReference type="GO" id="GO:0006744">
    <property type="term" value="P:ubiquinone biosynthetic process"/>
    <property type="evidence" value="ECO:0007669"/>
    <property type="project" value="TreeGrafter"/>
</dbReference>
<dbReference type="Gene3D" id="1.20.120.1780">
    <property type="entry name" value="UbiA prenyltransferase"/>
    <property type="match status" value="1"/>
</dbReference>
<dbReference type="Gene3D" id="1.10.357.140">
    <property type="entry name" value="UbiA prenyltransferase"/>
    <property type="match status" value="1"/>
</dbReference>
<evidence type="ECO:0000313" key="10">
    <source>
        <dbReference type="EMBL" id="CAF9904539.1"/>
    </source>
</evidence>
<evidence type="ECO:0000256" key="4">
    <source>
        <dbReference type="ARBA" id="ARBA00005985"/>
    </source>
</evidence>
<keyword evidence="11" id="KW-1185">Reference proteome</keyword>
<feature type="transmembrane region" description="Helical" evidence="9">
    <location>
        <begin position="200"/>
        <end position="222"/>
    </location>
</feature>
<evidence type="ECO:0000256" key="3">
    <source>
        <dbReference type="ARBA" id="ARBA00004721"/>
    </source>
</evidence>
<organism evidence="10 11">
    <name type="scientific">Gomphillus americanus</name>
    <dbReference type="NCBI Taxonomy" id="1940652"/>
    <lineage>
        <taxon>Eukaryota</taxon>
        <taxon>Fungi</taxon>
        <taxon>Dikarya</taxon>
        <taxon>Ascomycota</taxon>
        <taxon>Pezizomycotina</taxon>
        <taxon>Lecanoromycetes</taxon>
        <taxon>OSLEUM clade</taxon>
        <taxon>Ostropomycetidae</taxon>
        <taxon>Ostropales</taxon>
        <taxon>Graphidaceae</taxon>
        <taxon>Gomphilloideae</taxon>
        <taxon>Gomphillus</taxon>
    </lineage>
</organism>
<dbReference type="GO" id="GO:0016114">
    <property type="term" value="P:terpenoid biosynthetic process"/>
    <property type="evidence" value="ECO:0007669"/>
    <property type="project" value="UniProtKB-UniPathway"/>
</dbReference>
<evidence type="ECO:0000256" key="9">
    <source>
        <dbReference type="SAM" id="Phobius"/>
    </source>
</evidence>
<evidence type="ECO:0000313" key="11">
    <source>
        <dbReference type="Proteomes" id="UP000664169"/>
    </source>
</evidence>
<dbReference type="InterPro" id="IPR030470">
    <property type="entry name" value="UbiA_prenylTrfase_CS"/>
</dbReference>
<dbReference type="Proteomes" id="UP000664169">
    <property type="component" value="Unassembled WGS sequence"/>
</dbReference>
<keyword evidence="6 9" id="KW-0812">Transmembrane</keyword>
<dbReference type="CDD" id="cd13959">
    <property type="entry name" value="PT_UbiA_COQ2"/>
    <property type="match status" value="1"/>
</dbReference>
<dbReference type="EMBL" id="CAJPDQ010000002">
    <property type="protein sequence ID" value="CAF9904539.1"/>
    <property type="molecule type" value="Genomic_DNA"/>
</dbReference>
<dbReference type="AlphaFoldDB" id="A0A8H3I8T1"/>
<dbReference type="InterPro" id="IPR044878">
    <property type="entry name" value="UbiA_sf"/>
</dbReference>
<keyword evidence="8 9" id="KW-0472">Membrane</keyword>
<proteinExistence type="inferred from homology"/>
<comment type="caution">
    <text evidence="10">The sequence shown here is derived from an EMBL/GenBank/DDBJ whole genome shotgun (WGS) entry which is preliminary data.</text>
</comment>
<dbReference type="GO" id="GO:0008412">
    <property type="term" value="F:4-hydroxybenzoate polyprenyltransferase activity"/>
    <property type="evidence" value="ECO:0007669"/>
    <property type="project" value="TreeGrafter"/>
</dbReference>
<feature type="transmembrane region" description="Helical" evidence="9">
    <location>
        <begin position="166"/>
        <end position="188"/>
    </location>
</feature>
<sequence length="327" mass="36048">MSPEKVSTNPSISKDVSKAATIPLQDLLELARFWKPAGVLAFHIPLVYGALLSEVNEPQSVNSQHFLTINGWLLLSSFFQRAAACAWNDAADYKFDKQVARTRNRPIPRGSISSAAARLWAATLTLLWMRCVYATESRAAMWTLIPNFAFNMAYPYMKRVTDWPQIFLGFTFSCNVLTGYMMMTQSAWELVIVDPMIFKSLAWTVLAQVAFTCFYDTIYAYQDYEDDKAAGVRSMALRLGNDLNGKISIAIMAVMQVSFLAMIGSAIKVGGAYFLLTCGGSALLATIALASCNLKDPDDCGSWFKKCLVYGGVIQCGGLLADCLRKG</sequence>
<dbReference type="PROSITE" id="PS00943">
    <property type="entry name" value="UBIA"/>
    <property type="match status" value="1"/>
</dbReference>
<evidence type="ECO:0000256" key="8">
    <source>
        <dbReference type="ARBA" id="ARBA00023136"/>
    </source>
</evidence>
<name>A0A8H3I8T1_9LECA</name>
<evidence type="ECO:0000256" key="6">
    <source>
        <dbReference type="ARBA" id="ARBA00022692"/>
    </source>
</evidence>
<reference evidence="10" key="1">
    <citation type="submission" date="2021-03" db="EMBL/GenBank/DDBJ databases">
        <authorList>
            <person name="Tagirdzhanova G."/>
        </authorList>
    </citation>
    <scope>NUCLEOTIDE SEQUENCE</scope>
</reference>
<dbReference type="PANTHER" id="PTHR11048">
    <property type="entry name" value="PRENYLTRANSFERASES"/>
    <property type="match status" value="1"/>
</dbReference>
<keyword evidence="7 9" id="KW-1133">Transmembrane helix</keyword>
<accession>A0A8H3I8T1</accession>
<comment type="similarity">
    <text evidence="4">Belongs to the UbiA prenyltransferase family.</text>
</comment>
<dbReference type="FunFam" id="1.10.357.140:FF:000008">
    <property type="entry name" value="4-hydroxybenzoate octaprenyltransferase"/>
    <property type="match status" value="1"/>
</dbReference>
<evidence type="ECO:0000256" key="2">
    <source>
        <dbReference type="ARBA" id="ARBA00004141"/>
    </source>
</evidence>
<keyword evidence="5" id="KW-0808">Transferase</keyword>
<dbReference type="GO" id="GO:0005743">
    <property type="term" value="C:mitochondrial inner membrane"/>
    <property type="evidence" value="ECO:0007669"/>
    <property type="project" value="TreeGrafter"/>
</dbReference>
<dbReference type="Pfam" id="PF01040">
    <property type="entry name" value="UbiA"/>
    <property type="match status" value="1"/>
</dbReference>
<comment type="pathway">
    <text evidence="3">Secondary metabolite biosynthesis; terpenoid biosynthesis.</text>
</comment>
<dbReference type="InterPro" id="IPR039653">
    <property type="entry name" value="Prenyltransferase"/>
</dbReference>
<dbReference type="InterPro" id="IPR000537">
    <property type="entry name" value="UbiA_prenyltransferase"/>
</dbReference>
<dbReference type="UniPathway" id="UPA00213"/>
<gene>
    <name evidence="10" type="ORF">GOMPHAMPRED_002873</name>
</gene>
<dbReference type="PANTHER" id="PTHR11048:SF39">
    <property type="entry name" value="POLYPRENYL TRANSFERASE AUSN"/>
    <property type="match status" value="1"/>
</dbReference>
<dbReference type="FunFam" id="1.20.120.1780:FF:000001">
    <property type="entry name" value="4-hydroxybenzoate octaprenyltransferase"/>
    <property type="match status" value="1"/>
</dbReference>
<evidence type="ECO:0000256" key="1">
    <source>
        <dbReference type="ARBA" id="ARBA00001946"/>
    </source>
</evidence>
<evidence type="ECO:0000256" key="7">
    <source>
        <dbReference type="ARBA" id="ARBA00022989"/>
    </source>
</evidence>
<dbReference type="OrthoDB" id="18170at2759"/>
<protein>
    <submittedName>
        <fullName evidence="10">Uncharacterized protein</fullName>
    </submittedName>
</protein>
<comment type="subcellular location">
    <subcellularLocation>
        <location evidence="2">Membrane</location>
        <topology evidence="2">Multi-pass membrane protein</topology>
    </subcellularLocation>
</comment>
<evidence type="ECO:0000256" key="5">
    <source>
        <dbReference type="ARBA" id="ARBA00022679"/>
    </source>
</evidence>